<reference evidence="3" key="1">
    <citation type="journal article" date="2014" name="Science">
        <title>Ancient hybridizations among the ancestral genomes of bread wheat.</title>
        <authorList>
            <consortium name="International Wheat Genome Sequencing Consortium,"/>
            <person name="Marcussen T."/>
            <person name="Sandve S.R."/>
            <person name="Heier L."/>
            <person name="Spannagl M."/>
            <person name="Pfeifer M."/>
            <person name="Jakobsen K.S."/>
            <person name="Wulff B.B."/>
            <person name="Steuernagel B."/>
            <person name="Mayer K.F."/>
            <person name="Olsen O.A."/>
        </authorList>
    </citation>
    <scope>NUCLEOTIDE SEQUENCE [LARGE SCALE GENOMIC DNA]</scope>
    <source>
        <strain evidence="3">cv. AL8/78</strain>
    </source>
</reference>
<dbReference type="AlphaFoldDB" id="A0A453AB64"/>
<dbReference type="EnsemblPlants" id="AET2Gv20059000.6">
    <property type="protein sequence ID" value="AET2Gv20059000.6"/>
    <property type="gene ID" value="AET2Gv20059000"/>
</dbReference>
<evidence type="ECO:0000313" key="3">
    <source>
        <dbReference type="Proteomes" id="UP000015105"/>
    </source>
</evidence>
<accession>A0A453AB64</accession>
<protein>
    <submittedName>
        <fullName evidence="2">Uncharacterized protein</fullName>
    </submittedName>
</protein>
<reference evidence="3" key="2">
    <citation type="journal article" date="2017" name="Nat. Plants">
        <title>The Aegilops tauschii genome reveals multiple impacts of transposons.</title>
        <authorList>
            <person name="Zhao G."/>
            <person name="Zou C."/>
            <person name="Li K."/>
            <person name="Wang K."/>
            <person name="Li T."/>
            <person name="Gao L."/>
            <person name="Zhang X."/>
            <person name="Wang H."/>
            <person name="Yang Z."/>
            <person name="Liu X."/>
            <person name="Jiang W."/>
            <person name="Mao L."/>
            <person name="Kong X."/>
            <person name="Jiao Y."/>
            <person name="Jia J."/>
        </authorList>
    </citation>
    <scope>NUCLEOTIDE SEQUENCE [LARGE SCALE GENOMIC DNA]</scope>
    <source>
        <strain evidence="3">cv. AL8/78</strain>
    </source>
</reference>
<reference evidence="2" key="5">
    <citation type="journal article" date="2021" name="G3 (Bethesda)">
        <title>Aegilops tauschii genome assembly Aet v5.0 features greater sequence contiguity and improved annotation.</title>
        <authorList>
            <person name="Wang L."/>
            <person name="Zhu T."/>
            <person name="Rodriguez J.C."/>
            <person name="Deal K.R."/>
            <person name="Dubcovsky J."/>
            <person name="McGuire P.E."/>
            <person name="Lux T."/>
            <person name="Spannagl M."/>
            <person name="Mayer K.F.X."/>
            <person name="Baldrich P."/>
            <person name="Meyers B.C."/>
            <person name="Huo N."/>
            <person name="Gu Y.Q."/>
            <person name="Zhou H."/>
            <person name="Devos K.M."/>
            <person name="Bennetzen J.L."/>
            <person name="Unver T."/>
            <person name="Budak H."/>
            <person name="Gulick P.J."/>
            <person name="Galiba G."/>
            <person name="Kalapos B."/>
            <person name="Nelson D.R."/>
            <person name="Li P."/>
            <person name="You F.M."/>
            <person name="Luo M.C."/>
            <person name="Dvorak J."/>
        </authorList>
    </citation>
    <scope>NUCLEOTIDE SEQUENCE [LARGE SCALE GENOMIC DNA]</scope>
    <source>
        <strain evidence="2">cv. AL8/78</strain>
    </source>
</reference>
<reference evidence="2" key="4">
    <citation type="submission" date="2019-03" db="UniProtKB">
        <authorList>
            <consortium name="EnsemblPlants"/>
        </authorList>
    </citation>
    <scope>IDENTIFICATION</scope>
</reference>
<evidence type="ECO:0000256" key="1">
    <source>
        <dbReference type="SAM" id="MobiDB-lite"/>
    </source>
</evidence>
<evidence type="ECO:0000313" key="2">
    <source>
        <dbReference type="EnsemblPlants" id="AET2Gv20059000.6"/>
    </source>
</evidence>
<proteinExistence type="predicted"/>
<feature type="region of interest" description="Disordered" evidence="1">
    <location>
        <begin position="1"/>
        <end position="39"/>
    </location>
</feature>
<keyword evidence="3" id="KW-1185">Reference proteome</keyword>
<name>A0A453AB64_AEGTS</name>
<dbReference type="Gramene" id="AET2Gv20059000.6">
    <property type="protein sequence ID" value="AET2Gv20059000.6"/>
    <property type="gene ID" value="AET2Gv20059000"/>
</dbReference>
<sequence>HSLHRTVRSIVEGITSIPSSRARSWRPPPPPSAPSSSAS</sequence>
<organism evidence="2 3">
    <name type="scientific">Aegilops tauschii subsp. strangulata</name>
    <name type="common">Goatgrass</name>
    <dbReference type="NCBI Taxonomy" id="200361"/>
    <lineage>
        <taxon>Eukaryota</taxon>
        <taxon>Viridiplantae</taxon>
        <taxon>Streptophyta</taxon>
        <taxon>Embryophyta</taxon>
        <taxon>Tracheophyta</taxon>
        <taxon>Spermatophyta</taxon>
        <taxon>Magnoliopsida</taxon>
        <taxon>Liliopsida</taxon>
        <taxon>Poales</taxon>
        <taxon>Poaceae</taxon>
        <taxon>BOP clade</taxon>
        <taxon>Pooideae</taxon>
        <taxon>Triticodae</taxon>
        <taxon>Triticeae</taxon>
        <taxon>Triticinae</taxon>
        <taxon>Aegilops</taxon>
    </lineage>
</organism>
<reference evidence="2" key="3">
    <citation type="journal article" date="2017" name="Nature">
        <title>Genome sequence of the progenitor of the wheat D genome Aegilops tauschii.</title>
        <authorList>
            <person name="Luo M.C."/>
            <person name="Gu Y.Q."/>
            <person name="Puiu D."/>
            <person name="Wang H."/>
            <person name="Twardziok S.O."/>
            <person name="Deal K.R."/>
            <person name="Huo N."/>
            <person name="Zhu T."/>
            <person name="Wang L."/>
            <person name="Wang Y."/>
            <person name="McGuire P.E."/>
            <person name="Liu S."/>
            <person name="Long H."/>
            <person name="Ramasamy R.K."/>
            <person name="Rodriguez J.C."/>
            <person name="Van S.L."/>
            <person name="Yuan L."/>
            <person name="Wang Z."/>
            <person name="Xia Z."/>
            <person name="Xiao L."/>
            <person name="Anderson O.D."/>
            <person name="Ouyang S."/>
            <person name="Liang Y."/>
            <person name="Zimin A.V."/>
            <person name="Pertea G."/>
            <person name="Qi P."/>
            <person name="Bennetzen J.L."/>
            <person name="Dai X."/>
            <person name="Dawson M.W."/>
            <person name="Muller H.G."/>
            <person name="Kugler K."/>
            <person name="Rivarola-Duarte L."/>
            <person name="Spannagl M."/>
            <person name="Mayer K.F.X."/>
            <person name="Lu F.H."/>
            <person name="Bevan M.W."/>
            <person name="Leroy P."/>
            <person name="Li P."/>
            <person name="You F.M."/>
            <person name="Sun Q."/>
            <person name="Liu Z."/>
            <person name="Lyons E."/>
            <person name="Wicker T."/>
            <person name="Salzberg S.L."/>
            <person name="Devos K.M."/>
            <person name="Dvorak J."/>
        </authorList>
    </citation>
    <scope>NUCLEOTIDE SEQUENCE [LARGE SCALE GENOMIC DNA]</scope>
    <source>
        <strain evidence="2">cv. AL8/78</strain>
    </source>
</reference>
<dbReference type="Proteomes" id="UP000015105">
    <property type="component" value="Chromosome 2D"/>
</dbReference>